<dbReference type="EMBL" id="KB306612">
    <property type="protein sequence ID" value="ELT99691.1"/>
    <property type="molecule type" value="Genomic_DNA"/>
</dbReference>
<comment type="subcellular location">
    <subcellularLocation>
        <location evidence="1">Membrane</location>
        <topology evidence="1">Multi-pass membrane protein</topology>
    </subcellularLocation>
</comment>
<feature type="transmembrane region" description="Helical" evidence="5">
    <location>
        <begin position="261"/>
        <end position="277"/>
    </location>
</feature>
<keyword evidence="2 5" id="KW-0812">Transmembrane</keyword>
<evidence type="ECO:0000256" key="1">
    <source>
        <dbReference type="ARBA" id="ARBA00004141"/>
    </source>
</evidence>
<proteinExistence type="predicted"/>
<dbReference type="OrthoDB" id="6157715at2759"/>
<dbReference type="EnsemblMetazoa" id="CapteT217188">
    <property type="protein sequence ID" value="CapteP217188"/>
    <property type="gene ID" value="CapteG217188"/>
</dbReference>
<feature type="transmembrane region" description="Helical" evidence="5">
    <location>
        <begin position="181"/>
        <end position="198"/>
    </location>
</feature>
<keyword evidence="9" id="KW-1185">Reference proteome</keyword>
<evidence type="ECO:0000256" key="3">
    <source>
        <dbReference type="ARBA" id="ARBA00022989"/>
    </source>
</evidence>
<sequence length="620" mass="67619">MMHLTGAAAFVAWTLSSLLCHWSAKTFLDLHDNETCLDVIQSAFLLTLLQVSACFLVLRFDVGDALKPALLLLSAHACASFCTNASFVYVATSQSLAVKSTEPLTTAALLSLIAWKLPSKLTSVCLSVVMIGVLGFVGGSSSFGVGSSLALTSNLLFGLRNVNKRQIGSEWKVEMRSRTEVTVNAVCVALMAAFLGQVKGSLVHYLVCTAISHVTYTYISTCVILKHVNVVEHAVANIAKRLLIVLAFALIPGHHQIHASNWFWLGVSLCGFAVYCHKKRVLGVDEMPVISNIVCKIAAIFLLAFLLLSALMLHATLDCKTRYAANQTHNVFAATIQKYQQHNEYTLSEILGQSQRVVYYNISPHASYADAMQSFGLTRALRKMDKQITARCFHLGCPPKGGDFDIIAKQTPDLHKLCTMFTNSKIVVLLEGNESASQVSGCGHRVIFVSVVANDANDAILVPGLAFSIGVMAPWMPPVYDVLLDLPNTFDCDAFKVAGLHCALSHHSNWTMASVSDHGECESVHSFGIMMHVLRARVVITDSVTSHVSALLLGIPHVLLSNGEFESEWDDEWSADAFVRAPDMTDELVRRVVQMTKGGRELAPAMQAAPALWNMQYPDF</sequence>
<protein>
    <recommendedName>
        <fullName evidence="6">Sugar phosphate transporter domain-containing protein</fullName>
    </recommendedName>
</protein>
<reference evidence="9" key="1">
    <citation type="submission" date="2012-12" db="EMBL/GenBank/DDBJ databases">
        <authorList>
            <person name="Hellsten U."/>
            <person name="Grimwood J."/>
            <person name="Chapman J.A."/>
            <person name="Shapiro H."/>
            <person name="Aerts A."/>
            <person name="Otillar R.P."/>
            <person name="Terry A.Y."/>
            <person name="Boore J.L."/>
            <person name="Simakov O."/>
            <person name="Marletaz F."/>
            <person name="Cho S.-J."/>
            <person name="Edsinger-Gonzales E."/>
            <person name="Havlak P."/>
            <person name="Kuo D.-H."/>
            <person name="Larsson T."/>
            <person name="Lv J."/>
            <person name="Arendt D."/>
            <person name="Savage R."/>
            <person name="Osoegawa K."/>
            <person name="de Jong P."/>
            <person name="Lindberg D.R."/>
            <person name="Seaver E.C."/>
            <person name="Weisblat D.A."/>
            <person name="Putnam N.H."/>
            <person name="Grigoriev I.V."/>
            <person name="Rokhsar D.S."/>
        </authorList>
    </citation>
    <scope>NUCLEOTIDE SEQUENCE</scope>
    <source>
        <strain evidence="9">I ESC-2004</strain>
    </source>
</reference>
<keyword evidence="3 5" id="KW-1133">Transmembrane helix</keyword>
<dbReference type="AlphaFoldDB" id="R7U7P0"/>
<feature type="transmembrane region" description="Helical" evidence="5">
    <location>
        <begin position="204"/>
        <end position="226"/>
    </location>
</feature>
<evidence type="ECO:0000256" key="2">
    <source>
        <dbReference type="ARBA" id="ARBA00022692"/>
    </source>
</evidence>
<organism evidence="7">
    <name type="scientific">Capitella teleta</name>
    <name type="common">Polychaete worm</name>
    <dbReference type="NCBI Taxonomy" id="283909"/>
    <lineage>
        <taxon>Eukaryota</taxon>
        <taxon>Metazoa</taxon>
        <taxon>Spiralia</taxon>
        <taxon>Lophotrochozoa</taxon>
        <taxon>Annelida</taxon>
        <taxon>Polychaeta</taxon>
        <taxon>Sedentaria</taxon>
        <taxon>Scolecida</taxon>
        <taxon>Capitellidae</taxon>
        <taxon>Capitella</taxon>
    </lineage>
</organism>
<evidence type="ECO:0000313" key="9">
    <source>
        <dbReference type="Proteomes" id="UP000014760"/>
    </source>
</evidence>
<keyword evidence="4 5" id="KW-0472">Membrane</keyword>
<name>R7U7P0_CAPTE</name>
<evidence type="ECO:0000313" key="8">
    <source>
        <dbReference type="EnsemblMetazoa" id="CapteP217188"/>
    </source>
</evidence>
<evidence type="ECO:0000259" key="6">
    <source>
        <dbReference type="Pfam" id="PF03151"/>
    </source>
</evidence>
<dbReference type="InterPro" id="IPR050186">
    <property type="entry name" value="TPT_transporter"/>
</dbReference>
<dbReference type="HOGENOM" id="CLU_440925_0_0_1"/>
<dbReference type="Proteomes" id="UP000014760">
    <property type="component" value="Unassembled WGS sequence"/>
</dbReference>
<dbReference type="EMBL" id="AMQN01009921">
    <property type="status" value="NOT_ANNOTATED_CDS"/>
    <property type="molecule type" value="Genomic_DNA"/>
</dbReference>
<dbReference type="GO" id="GO:0016020">
    <property type="term" value="C:membrane"/>
    <property type="evidence" value="ECO:0007669"/>
    <property type="project" value="UniProtKB-SubCell"/>
</dbReference>
<accession>R7U7P0</accession>
<evidence type="ECO:0000256" key="5">
    <source>
        <dbReference type="SAM" id="Phobius"/>
    </source>
</evidence>
<feature type="transmembrane region" description="Helical" evidence="5">
    <location>
        <begin position="289"/>
        <end position="313"/>
    </location>
</feature>
<dbReference type="PANTHER" id="PTHR11132">
    <property type="entry name" value="SOLUTE CARRIER FAMILY 35"/>
    <property type="match status" value="1"/>
</dbReference>
<feature type="transmembrane region" description="Helical" evidence="5">
    <location>
        <begin position="39"/>
        <end position="58"/>
    </location>
</feature>
<feature type="transmembrane region" description="Helical" evidence="5">
    <location>
        <begin position="238"/>
        <end position="255"/>
    </location>
</feature>
<dbReference type="OMA" id="DHESTRY"/>
<feature type="domain" description="Sugar phosphate transporter" evidence="6">
    <location>
        <begin position="70"/>
        <end position="275"/>
    </location>
</feature>
<dbReference type="Pfam" id="PF03151">
    <property type="entry name" value="TPT"/>
    <property type="match status" value="1"/>
</dbReference>
<reference evidence="7 9" key="2">
    <citation type="journal article" date="2013" name="Nature">
        <title>Insights into bilaterian evolution from three spiralian genomes.</title>
        <authorList>
            <person name="Simakov O."/>
            <person name="Marletaz F."/>
            <person name="Cho S.J."/>
            <person name="Edsinger-Gonzales E."/>
            <person name="Havlak P."/>
            <person name="Hellsten U."/>
            <person name="Kuo D.H."/>
            <person name="Larsson T."/>
            <person name="Lv J."/>
            <person name="Arendt D."/>
            <person name="Savage R."/>
            <person name="Osoegawa K."/>
            <person name="de Jong P."/>
            <person name="Grimwood J."/>
            <person name="Chapman J.A."/>
            <person name="Shapiro H."/>
            <person name="Aerts A."/>
            <person name="Otillar R.P."/>
            <person name="Terry A.Y."/>
            <person name="Boore J.L."/>
            <person name="Grigoriev I.V."/>
            <person name="Lindberg D.R."/>
            <person name="Seaver E.C."/>
            <person name="Weisblat D.A."/>
            <person name="Putnam N.H."/>
            <person name="Rokhsar D.S."/>
        </authorList>
    </citation>
    <scope>NUCLEOTIDE SEQUENCE</scope>
    <source>
        <strain evidence="7 9">I ESC-2004</strain>
    </source>
</reference>
<gene>
    <name evidence="7" type="ORF">CAPTEDRAFT_217188</name>
</gene>
<evidence type="ECO:0000313" key="7">
    <source>
        <dbReference type="EMBL" id="ELT99691.1"/>
    </source>
</evidence>
<dbReference type="InterPro" id="IPR004853">
    <property type="entry name" value="Sugar_P_trans_dom"/>
</dbReference>
<evidence type="ECO:0000256" key="4">
    <source>
        <dbReference type="ARBA" id="ARBA00023136"/>
    </source>
</evidence>
<reference evidence="8" key="3">
    <citation type="submission" date="2015-06" db="UniProtKB">
        <authorList>
            <consortium name="EnsemblMetazoa"/>
        </authorList>
    </citation>
    <scope>IDENTIFICATION</scope>
</reference>
<feature type="transmembrane region" description="Helical" evidence="5">
    <location>
        <begin position="70"/>
        <end position="90"/>
    </location>
</feature>